<feature type="compositionally biased region" description="Basic and acidic residues" evidence="1">
    <location>
        <begin position="1"/>
        <end position="10"/>
    </location>
</feature>
<organism evidence="2 3">
    <name type="scientific">Symbiobacterium thermophilum</name>
    <dbReference type="NCBI Taxonomy" id="2734"/>
    <lineage>
        <taxon>Bacteria</taxon>
        <taxon>Bacillati</taxon>
        <taxon>Bacillota</taxon>
        <taxon>Clostridia</taxon>
        <taxon>Eubacteriales</taxon>
        <taxon>Symbiobacteriaceae</taxon>
        <taxon>Symbiobacterium</taxon>
    </lineage>
</organism>
<name>A0A953HZX6_SYMTR</name>
<gene>
    <name evidence="2" type="ORF">CWE10_06060</name>
</gene>
<dbReference type="Proteomes" id="UP000732377">
    <property type="component" value="Unassembled WGS sequence"/>
</dbReference>
<comment type="caution">
    <text evidence="2">The sequence shown here is derived from an EMBL/GenBank/DDBJ whole genome shotgun (WGS) entry which is preliminary data.</text>
</comment>
<dbReference type="RefSeq" id="WP_011194342.1">
    <property type="nucleotide sequence ID" value="NZ_JACSIR010000018.1"/>
</dbReference>
<proteinExistence type="predicted"/>
<feature type="compositionally biased region" description="Polar residues" evidence="1">
    <location>
        <begin position="63"/>
        <end position="74"/>
    </location>
</feature>
<reference evidence="2" key="1">
    <citation type="submission" date="2017-11" db="EMBL/GenBank/DDBJ databases">
        <title>Three new genomes from thermophilic consortium.</title>
        <authorList>
            <person name="Quaggio R."/>
            <person name="Amgarten D."/>
            <person name="Setubal J.C."/>
        </authorList>
    </citation>
    <scope>NUCLEOTIDE SEQUENCE</scope>
    <source>
        <strain evidence="2">ZCTH01-B2</strain>
    </source>
</reference>
<evidence type="ECO:0000256" key="1">
    <source>
        <dbReference type="SAM" id="MobiDB-lite"/>
    </source>
</evidence>
<evidence type="ECO:0000313" key="3">
    <source>
        <dbReference type="Proteomes" id="UP000732377"/>
    </source>
</evidence>
<dbReference type="EMBL" id="PIUK01000039">
    <property type="protein sequence ID" value="MBY6275777.1"/>
    <property type="molecule type" value="Genomic_DNA"/>
</dbReference>
<feature type="region of interest" description="Disordered" evidence="1">
    <location>
        <begin position="52"/>
        <end position="74"/>
    </location>
</feature>
<accession>A0A953HZX6</accession>
<dbReference type="AlphaFoldDB" id="A0A953HZX6"/>
<evidence type="ECO:0000313" key="2">
    <source>
        <dbReference type="EMBL" id="MBY6275777.1"/>
    </source>
</evidence>
<sequence length="74" mass="8035">MEKNRNRPEDALQGSVRSETQRVLSQLREGEAWSHRAVAMGYLAGGNEGQFLTADQSLGDAGDTQSPTDIDTGR</sequence>
<protein>
    <submittedName>
        <fullName evidence="2">Uncharacterized protein</fullName>
    </submittedName>
</protein>
<feature type="region of interest" description="Disordered" evidence="1">
    <location>
        <begin position="1"/>
        <end position="20"/>
    </location>
</feature>